<name>A0A3G5A1G9_9VIRU</name>
<sequence>MEGIEFVFDTIDIKTQQGVQYESKLYVLENGMKTVPCEETGFTTQQYSGFPSSRFTTPDKRDYIRINLDPAQKSCVALQDRINAYDDAFHENKEIVFGKAAKMFTQVRGVKLPKVRDELELEALDPEKKKGPEFSSFRMKLDMTWAYYINNVHLDKDNTAIVRKGVFEALKVSKGDKTVLDSLSFNLKLPNDDGKIITRVVPMSELESRKDIDTKVYFRQVDAIPAGAKLPPDCTEEELTHWYGEGELVKVQSPEDMDKYYTHNVYTRFLTIPFKIWAARVKDQSGGRNTSIQWVCKQIDIVRIKSEGSSGFADRERYQTYAFGKKTTAAPPSHPTVTKTKPEDASDEIEDESESEEDDD</sequence>
<reference evidence="2" key="1">
    <citation type="submission" date="2018-10" db="EMBL/GenBank/DDBJ databases">
        <title>Hidden diversity of soil giant viruses.</title>
        <authorList>
            <person name="Schulz F."/>
            <person name="Alteio L."/>
            <person name="Goudeau D."/>
            <person name="Ryan E.M."/>
            <person name="Malmstrom R.R."/>
            <person name="Blanchard J."/>
            <person name="Woyke T."/>
        </authorList>
    </citation>
    <scope>NUCLEOTIDE SEQUENCE</scope>
    <source>
        <strain evidence="2">GAV1</strain>
    </source>
</reference>
<feature type="region of interest" description="Disordered" evidence="1">
    <location>
        <begin position="323"/>
        <end position="360"/>
    </location>
</feature>
<protein>
    <submittedName>
        <fullName evidence="2">Uncharacterized protein</fullName>
    </submittedName>
</protein>
<dbReference type="EMBL" id="MK072204">
    <property type="protein sequence ID" value="AYV80031.1"/>
    <property type="molecule type" value="Genomic_DNA"/>
</dbReference>
<evidence type="ECO:0000313" key="2">
    <source>
        <dbReference type="EMBL" id="AYV80031.1"/>
    </source>
</evidence>
<accession>A0A3G5A1G9</accession>
<proteinExistence type="predicted"/>
<feature type="compositionally biased region" description="Acidic residues" evidence="1">
    <location>
        <begin position="345"/>
        <end position="360"/>
    </location>
</feature>
<evidence type="ECO:0000256" key="1">
    <source>
        <dbReference type="SAM" id="MobiDB-lite"/>
    </source>
</evidence>
<gene>
    <name evidence="2" type="ORF">Gaeavirus6_6</name>
</gene>
<organism evidence="2">
    <name type="scientific">Gaeavirus sp</name>
    <dbReference type="NCBI Taxonomy" id="2487767"/>
    <lineage>
        <taxon>Viruses</taxon>
        <taxon>Varidnaviria</taxon>
        <taxon>Bamfordvirae</taxon>
        <taxon>Nucleocytoviricota</taxon>
        <taxon>Megaviricetes</taxon>
        <taxon>Imitervirales</taxon>
        <taxon>Mimiviridae</taxon>
        <taxon>Klosneuvirinae</taxon>
    </lineage>
</organism>